<evidence type="ECO:0000313" key="4">
    <source>
        <dbReference type="Proteomes" id="UP001172082"/>
    </source>
</evidence>
<reference evidence="3" key="1">
    <citation type="submission" date="2023-06" db="EMBL/GenBank/DDBJ databases">
        <title>Genomic of Parafulvivirga corallium.</title>
        <authorList>
            <person name="Wang G."/>
        </authorList>
    </citation>
    <scope>NUCLEOTIDE SEQUENCE</scope>
    <source>
        <strain evidence="3">BMA10</strain>
    </source>
</reference>
<feature type="signal peptide" evidence="2">
    <location>
        <begin position="1"/>
        <end position="17"/>
    </location>
</feature>
<accession>A0ABT8KKV6</accession>
<keyword evidence="2" id="KW-0732">Signal</keyword>
<keyword evidence="1" id="KW-0472">Membrane</keyword>
<feature type="transmembrane region" description="Helical" evidence="1">
    <location>
        <begin position="84"/>
        <end position="103"/>
    </location>
</feature>
<evidence type="ECO:0000256" key="1">
    <source>
        <dbReference type="SAM" id="Phobius"/>
    </source>
</evidence>
<dbReference type="RefSeq" id="WP_346751376.1">
    <property type="nucleotide sequence ID" value="NZ_JAUJEA010000002.1"/>
</dbReference>
<dbReference type="EMBL" id="JAUJEA010000002">
    <property type="protein sequence ID" value="MDN5201350.1"/>
    <property type="molecule type" value="Genomic_DNA"/>
</dbReference>
<comment type="caution">
    <text evidence="3">The sequence shown here is derived from an EMBL/GenBank/DDBJ whole genome shotgun (WGS) entry which is preliminary data.</text>
</comment>
<feature type="transmembrane region" description="Helical" evidence="1">
    <location>
        <begin position="115"/>
        <end position="136"/>
    </location>
</feature>
<keyword evidence="1" id="KW-0812">Transmembrane</keyword>
<keyword evidence="1" id="KW-1133">Transmembrane helix</keyword>
<proteinExistence type="predicted"/>
<keyword evidence="4" id="KW-1185">Reference proteome</keyword>
<feature type="chain" id="PRO_5045133792" evidence="2">
    <location>
        <begin position="18"/>
        <end position="177"/>
    </location>
</feature>
<sequence length="177" mass="19316">MKQVFFTLIFLCLYTFAFSQTKKDDTYNKGKIYLKDNRILSVKTLQITDEEVNFLHKENLTKGAVDLTDVKLIRVPKGNYAGRGALYGGGLMTLSAIYALIKINSDPYVEPKENAGAILLGFIVGGTLVGALIGSASPKWATIYPKKNNSASSNKINYKAGISASTKHIGLSLRIGF</sequence>
<evidence type="ECO:0000313" key="3">
    <source>
        <dbReference type="EMBL" id="MDN5201350.1"/>
    </source>
</evidence>
<name>A0ABT8KKV6_9BACT</name>
<protein>
    <submittedName>
        <fullName evidence="3">Uncharacterized protein</fullName>
    </submittedName>
</protein>
<gene>
    <name evidence="3" type="ORF">QQ008_08255</name>
</gene>
<organism evidence="3 4">
    <name type="scientific">Splendidivirga corallicola</name>
    <dbReference type="NCBI Taxonomy" id="3051826"/>
    <lineage>
        <taxon>Bacteria</taxon>
        <taxon>Pseudomonadati</taxon>
        <taxon>Bacteroidota</taxon>
        <taxon>Cytophagia</taxon>
        <taxon>Cytophagales</taxon>
        <taxon>Splendidivirgaceae</taxon>
        <taxon>Splendidivirga</taxon>
    </lineage>
</organism>
<dbReference type="Proteomes" id="UP001172082">
    <property type="component" value="Unassembled WGS sequence"/>
</dbReference>
<evidence type="ECO:0000256" key="2">
    <source>
        <dbReference type="SAM" id="SignalP"/>
    </source>
</evidence>